<feature type="compositionally biased region" description="Polar residues" evidence="1">
    <location>
        <begin position="259"/>
        <end position="276"/>
    </location>
</feature>
<accession>A0AAD9KD98</accession>
<protein>
    <submittedName>
        <fullName evidence="2">Uncharacterized protein</fullName>
    </submittedName>
</protein>
<dbReference type="EMBL" id="JAODUP010000017">
    <property type="protein sequence ID" value="KAK2168358.1"/>
    <property type="molecule type" value="Genomic_DNA"/>
</dbReference>
<keyword evidence="3" id="KW-1185">Reference proteome</keyword>
<organism evidence="2 3">
    <name type="scientific">Paralvinella palmiformis</name>
    <dbReference type="NCBI Taxonomy" id="53620"/>
    <lineage>
        <taxon>Eukaryota</taxon>
        <taxon>Metazoa</taxon>
        <taxon>Spiralia</taxon>
        <taxon>Lophotrochozoa</taxon>
        <taxon>Annelida</taxon>
        <taxon>Polychaeta</taxon>
        <taxon>Sedentaria</taxon>
        <taxon>Canalipalpata</taxon>
        <taxon>Terebellida</taxon>
        <taxon>Terebelliformia</taxon>
        <taxon>Alvinellidae</taxon>
        <taxon>Paralvinella</taxon>
    </lineage>
</organism>
<evidence type="ECO:0000313" key="3">
    <source>
        <dbReference type="Proteomes" id="UP001208570"/>
    </source>
</evidence>
<reference evidence="2" key="1">
    <citation type="journal article" date="2023" name="Mol. Biol. Evol.">
        <title>Third-Generation Sequencing Reveals the Adaptive Role of the Epigenome in Three Deep-Sea Polychaetes.</title>
        <authorList>
            <person name="Perez M."/>
            <person name="Aroh O."/>
            <person name="Sun Y."/>
            <person name="Lan Y."/>
            <person name="Juniper S.K."/>
            <person name="Young C.R."/>
            <person name="Angers B."/>
            <person name="Qian P.Y."/>
        </authorList>
    </citation>
    <scope>NUCLEOTIDE SEQUENCE</scope>
    <source>
        <strain evidence="2">P08H-3</strain>
    </source>
</reference>
<dbReference type="Proteomes" id="UP001208570">
    <property type="component" value="Unassembled WGS sequence"/>
</dbReference>
<name>A0AAD9KD98_9ANNE</name>
<dbReference type="AlphaFoldDB" id="A0AAD9KD98"/>
<evidence type="ECO:0000313" key="2">
    <source>
        <dbReference type="EMBL" id="KAK2168358.1"/>
    </source>
</evidence>
<feature type="compositionally biased region" description="Basic residues" evidence="1">
    <location>
        <begin position="281"/>
        <end position="293"/>
    </location>
</feature>
<sequence length="337" mass="38812">MPFDPRTSSWIAGSVDRCPQGRPEFFDTVLMTNIMDFIIERCWDLLGFEHIERACESATLSLVQQFLALYYEYLTDAESCTTCRTPFSESTFIKLVGIPSLQADKPYKVFLVHRYRIMDGDVKKEILCYPENEERCYFANLVVRNSANIFYGNPELHEGDRERTAYAPTTGIPVARILPMPRDRRSPGSPRTKLLKLYKRHREERTKRLNQFWMPKTIFEETETSHHETATCNTKIPVIKRTTSSPVCGEPPVPCALSRRSSPKYNTRTSQTTTNVIPGRYRGKPRRHRKGVGTRRTDDLNMSETSEEVQHILAQRLQQLQLDDESGTCLGSYGNRA</sequence>
<comment type="caution">
    <text evidence="2">The sequence shown here is derived from an EMBL/GenBank/DDBJ whole genome shotgun (WGS) entry which is preliminary data.</text>
</comment>
<feature type="region of interest" description="Disordered" evidence="1">
    <location>
        <begin position="259"/>
        <end position="306"/>
    </location>
</feature>
<evidence type="ECO:0000256" key="1">
    <source>
        <dbReference type="SAM" id="MobiDB-lite"/>
    </source>
</evidence>
<proteinExistence type="predicted"/>
<gene>
    <name evidence="2" type="ORF">LSH36_17g00050</name>
</gene>